<accession>A0A0F5JJZ1</accession>
<dbReference type="AlphaFoldDB" id="A0A0F5JJZ1"/>
<dbReference type="PANTHER" id="PTHR35532">
    <property type="entry name" value="SIMILAR TO POLYHYDROXYALKANOATE DEPOLYMERASE"/>
    <property type="match status" value="1"/>
</dbReference>
<organism evidence="1 2">
    <name type="scientific">Parabacteroides goldsteinii DSM 19448 = WAL 12034</name>
    <dbReference type="NCBI Taxonomy" id="927665"/>
    <lineage>
        <taxon>Bacteria</taxon>
        <taxon>Pseudomonadati</taxon>
        <taxon>Bacteroidota</taxon>
        <taxon>Bacteroidia</taxon>
        <taxon>Bacteroidales</taxon>
        <taxon>Tannerellaceae</taxon>
        <taxon>Parabacteroides</taxon>
    </lineage>
</organism>
<evidence type="ECO:0000313" key="2">
    <source>
        <dbReference type="Proteomes" id="UP000033047"/>
    </source>
</evidence>
<dbReference type="Proteomes" id="UP000033047">
    <property type="component" value="Unassembled WGS sequence"/>
</dbReference>
<dbReference type="HOGENOM" id="CLU_014876_0_0_10"/>
<reference evidence="1 2" key="1">
    <citation type="submission" date="2013-04" db="EMBL/GenBank/DDBJ databases">
        <title>The Genome Sequence of Parabacteroides goldsteinii DSM 19448.</title>
        <authorList>
            <consortium name="The Broad Institute Genomics Platform"/>
            <person name="Earl A."/>
            <person name="Ward D."/>
            <person name="Feldgarden M."/>
            <person name="Gevers D."/>
            <person name="Martens E."/>
            <person name="Sakamoto M."/>
            <person name="Benno Y."/>
            <person name="Song Y."/>
            <person name="Liu C."/>
            <person name="Lee J."/>
            <person name="Bolanos M."/>
            <person name="Vaisanen M.L."/>
            <person name="Finegold S.M."/>
            <person name="Walker B."/>
            <person name="Young S."/>
            <person name="Zeng Q."/>
            <person name="Gargeya S."/>
            <person name="Fitzgerald M."/>
            <person name="Haas B."/>
            <person name="Abouelleil A."/>
            <person name="Allen A.W."/>
            <person name="Alvarado L."/>
            <person name="Arachchi H.M."/>
            <person name="Berlin A.M."/>
            <person name="Chapman S.B."/>
            <person name="Gainer-Dewar J."/>
            <person name="Goldberg J."/>
            <person name="Griggs A."/>
            <person name="Gujja S."/>
            <person name="Hansen M."/>
            <person name="Howarth C."/>
            <person name="Imamovic A."/>
            <person name="Ireland A."/>
            <person name="Larimer J."/>
            <person name="McCowan C."/>
            <person name="Murphy C."/>
            <person name="Pearson M."/>
            <person name="Poon T.W."/>
            <person name="Priest M."/>
            <person name="Roberts A."/>
            <person name="Saif S."/>
            <person name="Shea T."/>
            <person name="Sisk P."/>
            <person name="Sykes S."/>
            <person name="Wortman J."/>
            <person name="Nusbaum C."/>
            <person name="Birren B."/>
        </authorList>
    </citation>
    <scope>NUCLEOTIDE SEQUENCE [LARGE SCALE GENOMIC DNA]</scope>
    <source>
        <strain evidence="1 2">DSM 19448</strain>
    </source>
</reference>
<gene>
    <name evidence="1" type="ORF">HMPREF1535_01214</name>
</gene>
<protein>
    <recommendedName>
        <fullName evidence="3">Peptide-N(4)-(N-acetyl-beta-glucosaminyl)asparagine amidase</fullName>
    </recommendedName>
</protein>
<dbReference type="STRING" id="927665.HMPREF1535_01214"/>
<comment type="caution">
    <text evidence="1">The sequence shown here is derived from an EMBL/GenBank/DDBJ whole genome shotgun (WGS) entry which is preliminary data.</text>
</comment>
<dbReference type="PATRIC" id="fig|927665.4.peg.1239"/>
<proteinExistence type="predicted"/>
<dbReference type="PANTHER" id="PTHR35532:SF5">
    <property type="entry name" value="CARBOHYDRATE-BINDING DOMAIN-CONTAINING PROTEIN"/>
    <property type="match status" value="1"/>
</dbReference>
<evidence type="ECO:0008006" key="3">
    <source>
        <dbReference type="Google" id="ProtNLM"/>
    </source>
</evidence>
<name>A0A0F5JJZ1_9BACT</name>
<dbReference type="EMBL" id="AQHV01000008">
    <property type="protein sequence ID" value="KKB57767.1"/>
    <property type="molecule type" value="Genomic_DNA"/>
</dbReference>
<dbReference type="Gene3D" id="2.60.120.260">
    <property type="entry name" value="Galactose-binding domain-like"/>
    <property type="match status" value="1"/>
</dbReference>
<sequence length="668" mass="77806">MKQLFFLLFGILVILLQTACQSKIDKQLDMPLSLAGDNRKEMEKILDHYKNDPEKLAAARFLIMNMPGHSGVNQSNIEKLQPFYLKYVDISKQHNWKRSSEWQKEIDSLWRNEKTKIHPSLFNKKADIQTINADWLINEIDRSFNAWKENVYTQSDTFDDFCKYILPYRFAEGICLDESRDTFYKRHARIFNDINKDFRVVTDSLHQIYSDLMHNNWAAASMPICNAATFEQIKRGSCDDKAWYNCLMMSALGMGVAIDFVPEWGNRSGGHSWNSLIVGGESYPFEPFWDDDRWKYKEIYNNECFDLKWGKFRLPKVYRHTFEHYFSGPLGNEAVAREDIPSLFKNPFMKDVSSEYFQTTDVKITITEPIPENTRYCYLCVFGAKEWQPVQWGKIEWNKKVTFKGMGRDIVYLPMFYQNGVLTPAASAFILTKDGNCEKLECKEEKMPVTVRNYTAYLYPEEISEAKETLVGAYLTGCNDLNTLAADTLYMMTDSMDTWENEINLPVSQKYRYIQLISPKDSLALCEISFYEQNKEDKPIQGVKVSADITPLGDGEELNMVTDSRSATGFRGRFNNPEDGKNTLWFDLGAPKSICRISYIPYTKNYLPKDIDIELWYWDNQWVKGGSLKGDYNFMTFENIPGGTIYRVKVKGTNDRIFAYKNGIIRWY</sequence>
<evidence type="ECO:0000313" key="1">
    <source>
        <dbReference type="EMBL" id="KKB57767.1"/>
    </source>
</evidence>